<keyword evidence="3" id="KW-0645">Protease</keyword>
<feature type="domain" description="Peptidase M28" evidence="5">
    <location>
        <begin position="110"/>
        <end position="312"/>
    </location>
</feature>
<keyword evidence="3" id="KW-0378">Hydrolase</keyword>
<comment type="subcellular location">
    <subcellularLocation>
        <location evidence="1">Secreted</location>
    </subcellularLocation>
</comment>
<keyword evidence="3" id="KW-0482">Metalloprotease</keyword>
<organism evidence="6 7">
    <name type="scientific">Flagellimonas alvinocaridis</name>
    <dbReference type="NCBI Taxonomy" id="2530200"/>
    <lineage>
        <taxon>Bacteria</taxon>
        <taxon>Pseudomonadati</taxon>
        <taxon>Bacteroidota</taxon>
        <taxon>Flavobacteriia</taxon>
        <taxon>Flavobacteriales</taxon>
        <taxon>Flavobacteriaceae</taxon>
        <taxon>Flagellimonas</taxon>
    </lineage>
</organism>
<dbReference type="PANTHER" id="PTHR12147:SF26">
    <property type="entry name" value="PEPTIDASE M28 DOMAIN-CONTAINING PROTEIN"/>
    <property type="match status" value="1"/>
</dbReference>
<dbReference type="GO" id="GO:0006508">
    <property type="term" value="P:proteolysis"/>
    <property type="evidence" value="ECO:0007669"/>
    <property type="project" value="InterPro"/>
</dbReference>
<dbReference type="InterPro" id="IPR013783">
    <property type="entry name" value="Ig-like_fold"/>
</dbReference>
<dbReference type="Proteomes" id="UP000310406">
    <property type="component" value="Unassembled WGS sequence"/>
</dbReference>
<dbReference type="GO" id="GO:0008235">
    <property type="term" value="F:metalloexopeptidase activity"/>
    <property type="evidence" value="ECO:0007669"/>
    <property type="project" value="InterPro"/>
</dbReference>
<evidence type="ECO:0000256" key="4">
    <source>
        <dbReference type="SAM" id="SignalP"/>
    </source>
</evidence>
<gene>
    <name evidence="6" type="ORF">EZV76_08550</name>
</gene>
<dbReference type="SUPFAM" id="SSF53187">
    <property type="entry name" value="Zn-dependent exopeptidases"/>
    <property type="match status" value="1"/>
</dbReference>
<dbReference type="InterPro" id="IPR045175">
    <property type="entry name" value="M28_fam"/>
</dbReference>
<keyword evidence="7" id="KW-1185">Reference proteome</keyword>
<accession>A0A4V6T787</accession>
<name>A0A4V6T787_9FLAO</name>
<feature type="chain" id="PRO_5020883988" evidence="4">
    <location>
        <begin position="22"/>
        <end position="444"/>
    </location>
</feature>
<evidence type="ECO:0000256" key="3">
    <source>
        <dbReference type="ARBA" id="ARBA00023049"/>
    </source>
</evidence>
<dbReference type="AlphaFoldDB" id="A0A4V6T787"/>
<dbReference type="OrthoDB" id="9787436at2"/>
<protein>
    <submittedName>
        <fullName evidence="6">M28 family peptidase</fullName>
    </submittedName>
</protein>
<evidence type="ECO:0000313" key="7">
    <source>
        <dbReference type="Proteomes" id="UP000310406"/>
    </source>
</evidence>
<dbReference type="CDD" id="cd00063">
    <property type="entry name" value="FN3"/>
    <property type="match status" value="1"/>
</dbReference>
<dbReference type="Pfam" id="PF04389">
    <property type="entry name" value="Peptidase_M28"/>
    <property type="match status" value="1"/>
</dbReference>
<reference evidence="6 7" key="1">
    <citation type="submission" date="2019-03" db="EMBL/GenBank/DDBJ databases">
        <title>Muricauda SCR12 sp.nov, a marine bacterium isolated from Pacific Ocean:the Okinawa trough.</title>
        <authorList>
            <person name="Liu L."/>
        </authorList>
    </citation>
    <scope>NUCLEOTIDE SEQUENCE [LARGE SCALE GENOMIC DNA]</scope>
    <source>
        <strain evidence="6 7">SCR12</strain>
    </source>
</reference>
<evidence type="ECO:0000259" key="5">
    <source>
        <dbReference type="Pfam" id="PF04389"/>
    </source>
</evidence>
<keyword evidence="4" id="KW-0732">Signal</keyword>
<dbReference type="InterPro" id="IPR003961">
    <property type="entry name" value="FN3_dom"/>
</dbReference>
<feature type="signal peptide" evidence="4">
    <location>
        <begin position="1"/>
        <end position="21"/>
    </location>
</feature>
<dbReference type="SUPFAM" id="SSF49265">
    <property type="entry name" value="Fibronectin type III"/>
    <property type="match status" value="1"/>
</dbReference>
<dbReference type="InterPro" id="IPR036116">
    <property type="entry name" value="FN3_sf"/>
</dbReference>
<dbReference type="Gene3D" id="2.60.40.10">
    <property type="entry name" value="Immunoglobulins"/>
    <property type="match status" value="1"/>
</dbReference>
<dbReference type="InterPro" id="IPR007484">
    <property type="entry name" value="Peptidase_M28"/>
</dbReference>
<dbReference type="Gene3D" id="3.40.630.10">
    <property type="entry name" value="Zn peptidases"/>
    <property type="match status" value="1"/>
</dbReference>
<comment type="caution">
    <text evidence="6">The sequence shown here is derived from an EMBL/GenBank/DDBJ whole genome shotgun (WGS) entry which is preliminary data.</text>
</comment>
<dbReference type="RefSeq" id="WP_136566126.1">
    <property type="nucleotide sequence ID" value="NZ_SNTZ01000003.1"/>
</dbReference>
<proteinExistence type="predicted"/>
<dbReference type="GO" id="GO:0005576">
    <property type="term" value="C:extracellular region"/>
    <property type="evidence" value="ECO:0007669"/>
    <property type="project" value="UniProtKB-SubCell"/>
</dbReference>
<sequence length="444" mass="49509">MKQKTLLLIALLCLFIGTAQNDTRLYDIINTVSAERIEKDVTTLVNFGTRHTLSDTTSQTRGIGAARRWIKSEFEKISSDCNGCLEVFYQKDLVKKGEGARIVKDVWVVNVVAIKRGTKHPNRFIIMSGDIDSRVSDPNNFTSDSPGANDNASGMAGTIEAARVLSKYSFDSSIIFVGLSGEEQGLYGGKGLAAYAKQNNWDIVGIFNNDMIGNITGVDGVVSNRDFRIFSEPVPPTETEEERRARRFYGGEVDGISRQLARYVYKTTKTYMPEMNPMLVYRLDRFGRGGHHRPFNDAGFAGIRIMEAHENYTQQHQDIRMEDGIAYGDVLEHVNFEYAKKLTAVNAINLASIAWAPPAPKTVEIGGVVEPAAKLKWSKVDGAMGYKIYWRDTTSPTWDNYRYVGNIDSYTLNGIVIDNFFFGVAAIGKDGHESPVVFPNKVFR</sequence>
<dbReference type="EMBL" id="SNTZ01000003">
    <property type="protein sequence ID" value="THV59606.1"/>
    <property type="molecule type" value="Genomic_DNA"/>
</dbReference>
<evidence type="ECO:0000256" key="1">
    <source>
        <dbReference type="ARBA" id="ARBA00004613"/>
    </source>
</evidence>
<dbReference type="PANTHER" id="PTHR12147">
    <property type="entry name" value="METALLOPEPTIDASE M28 FAMILY MEMBER"/>
    <property type="match status" value="1"/>
</dbReference>
<evidence type="ECO:0000313" key="6">
    <source>
        <dbReference type="EMBL" id="THV59606.1"/>
    </source>
</evidence>
<evidence type="ECO:0000256" key="2">
    <source>
        <dbReference type="ARBA" id="ARBA00022525"/>
    </source>
</evidence>
<keyword evidence="2" id="KW-0964">Secreted</keyword>